<evidence type="ECO:0000313" key="17">
    <source>
        <dbReference type="Proteomes" id="UP000488506"/>
    </source>
</evidence>
<accession>A0A833L2L3</accession>
<comment type="subcellular location">
    <subcellularLocation>
        <location evidence="1 13">Cytoplasm</location>
    </subcellularLocation>
</comment>
<evidence type="ECO:0000256" key="2">
    <source>
        <dbReference type="ARBA" id="ARBA00005594"/>
    </source>
</evidence>
<keyword evidence="4 13" id="KW-0963">Cytoplasm</keyword>
<protein>
    <recommendedName>
        <fullName evidence="13">Cysteine--tRNA ligase</fullName>
        <ecNumber evidence="13">6.1.1.16</ecNumber>
    </recommendedName>
    <alternativeName>
        <fullName evidence="13">Cysteinyl-tRNA synthetase</fullName>
        <shortName evidence="13">CysRS</shortName>
    </alternativeName>
</protein>
<organism evidence="16 17">
    <name type="scientific">Candidatus Saganbacteria bacterium</name>
    <dbReference type="NCBI Taxonomy" id="2575572"/>
    <lineage>
        <taxon>Bacteria</taxon>
        <taxon>Bacillati</taxon>
        <taxon>Saganbacteria</taxon>
    </lineage>
</organism>
<keyword evidence="10 13" id="KW-0648">Protein biosynthesis</keyword>
<evidence type="ECO:0000256" key="4">
    <source>
        <dbReference type="ARBA" id="ARBA00022490"/>
    </source>
</evidence>
<evidence type="ECO:0000256" key="10">
    <source>
        <dbReference type="ARBA" id="ARBA00022917"/>
    </source>
</evidence>
<dbReference type="HAMAP" id="MF_00041">
    <property type="entry name" value="Cys_tRNA_synth"/>
    <property type="match status" value="1"/>
</dbReference>
<dbReference type="SMART" id="SM00840">
    <property type="entry name" value="DALR_2"/>
    <property type="match status" value="1"/>
</dbReference>
<comment type="subunit">
    <text evidence="3 13">Monomer.</text>
</comment>
<evidence type="ECO:0000256" key="14">
    <source>
        <dbReference type="SAM" id="Coils"/>
    </source>
</evidence>
<comment type="cofactor">
    <cofactor evidence="13">
        <name>Zn(2+)</name>
        <dbReference type="ChEBI" id="CHEBI:29105"/>
    </cofactor>
    <text evidence="13">Binds 1 zinc ion per subunit.</text>
</comment>
<dbReference type="GO" id="GO:0005524">
    <property type="term" value="F:ATP binding"/>
    <property type="evidence" value="ECO:0007669"/>
    <property type="project" value="UniProtKB-UniRule"/>
</dbReference>
<name>A0A833L2L3_UNCSA</name>
<dbReference type="InterPro" id="IPR056411">
    <property type="entry name" value="CysS_C"/>
</dbReference>
<reference evidence="16 17" key="1">
    <citation type="submission" date="2019-12" db="EMBL/GenBank/DDBJ databases">
        <authorList>
            <person name="Wolfe R."/>
            <person name="Danczak R."/>
            <person name="Wilkins M."/>
        </authorList>
    </citation>
    <scope>NUCLEOTIDE SEQUENCE [LARGE SCALE GENOMIC DNA]</scope>
    <source>
        <strain evidence="16">X2_MaxBin.013</strain>
    </source>
</reference>
<dbReference type="SUPFAM" id="SSF47323">
    <property type="entry name" value="Anticodon-binding domain of a subclass of class I aminoacyl-tRNA synthetases"/>
    <property type="match status" value="1"/>
</dbReference>
<evidence type="ECO:0000256" key="11">
    <source>
        <dbReference type="ARBA" id="ARBA00023146"/>
    </source>
</evidence>
<dbReference type="InterPro" id="IPR015803">
    <property type="entry name" value="Cys-tRNA-ligase"/>
</dbReference>
<keyword evidence="8 13" id="KW-0862">Zinc</keyword>
<proteinExistence type="inferred from homology"/>
<dbReference type="GO" id="GO:0005829">
    <property type="term" value="C:cytosol"/>
    <property type="evidence" value="ECO:0007669"/>
    <property type="project" value="TreeGrafter"/>
</dbReference>
<feature type="binding site" evidence="13">
    <location>
        <position position="234"/>
    </location>
    <ligand>
        <name>Zn(2+)</name>
        <dbReference type="ChEBI" id="CHEBI:29105"/>
    </ligand>
</feature>
<dbReference type="EMBL" id="WPAF01000001">
    <property type="protein sequence ID" value="KAF0135326.1"/>
    <property type="molecule type" value="Genomic_DNA"/>
</dbReference>
<dbReference type="InterPro" id="IPR014729">
    <property type="entry name" value="Rossmann-like_a/b/a_fold"/>
</dbReference>
<dbReference type="Pfam" id="PF23493">
    <property type="entry name" value="CysS_C"/>
    <property type="match status" value="1"/>
</dbReference>
<evidence type="ECO:0000256" key="7">
    <source>
        <dbReference type="ARBA" id="ARBA00022741"/>
    </source>
</evidence>
<evidence type="ECO:0000256" key="9">
    <source>
        <dbReference type="ARBA" id="ARBA00022840"/>
    </source>
</evidence>
<sequence length="472" mass="54398">MPLKVYNNLTRKKEEFAPIDPSLVKMYVCGITPYDETHLGHARAYVTFDIIKRHLEYSGYKVKHIQNITDIDDKIIKKAKINDQSISEVAEHYSNSFFEVMDKLNIKRADVYPKATEHIKEMIGWIKGLQDKGFAYELNGDVYFEVQKFKGYGKLSKHKMEDQQAGARVELDARKKDPLDFALWKAAKPDEPYWLSPWGNGRPGWHIECSVMSTKYLGEQFDIHGGGLDLQFPHHENEIAQTEALTGKAPWVKYWLHNGFVVINQQKMSKSLGNFFTLIDIYKKFDPMVVRFFLLSTHYRSPLNFSDAQLKEAEEAYQKLTSTIDNLDFLISKVKTAENDVEVAETDDELAVYKRKFGEMMDDDFNTAGAIGVIFELVKFINDHVKEEKIDKESLMHDKQMIIGFCDLLGINLVGKTSSGDQSFNIEKLIEERNQARGGKNFKRADEIRKQLEDNGIILEDTAYGTKWRKNA</sequence>
<keyword evidence="11 13" id="KW-0030">Aminoacyl-tRNA synthetase</keyword>
<keyword evidence="9 13" id="KW-0067">ATP-binding</keyword>
<dbReference type="PANTHER" id="PTHR10890:SF3">
    <property type="entry name" value="CYSTEINE--TRNA LIGASE, CYTOPLASMIC"/>
    <property type="match status" value="1"/>
</dbReference>
<dbReference type="GO" id="GO:0004817">
    <property type="term" value="F:cysteine-tRNA ligase activity"/>
    <property type="evidence" value="ECO:0007669"/>
    <property type="project" value="UniProtKB-UniRule"/>
</dbReference>
<dbReference type="Proteomes" id="UP000488506">
    <property type="component" value="Unassembled WGS sequence"/>
</dbReference>
<evidence type="ECO:0000256" key="8">
    <source>
        <dbReference type="ARBA" id="ARBA00022833"/>
    </source>
</evidence>
<comment type="catalytic activity">
    <reaction evidence="12 13">
        <text>tRNA(Cys) + L-cysteine + ATP = L-cysteinyl-tRNA(Cys) + AMP + diphosphate</text>
        <dbReference type="Rhea" id="RHEA:17773"/>
        <dbReference type="Rhea" id="RHEA-COMP:9661"/>
        <dbReference type="Rhea" id="RHEA-COMP:9679"/>
        <dbReference type="ChEBI" id="CHEBI:30616"/>
        <dbReference type="ChEBI" id="CHEBI:33019"/>
        <dbReference type="ChEBI" id="CHEBI:35235"/>
        <dbReference type="ChEBI" id="CHEBI:78442"/>
        <dbReference type="ChEBI" id="CHEBI:78517"/>
        <dbReference type="ChEBI" id="CHEBI:456215"/>
        <dbReference type="EC" id="6.1.1.16"/>
    </reaction>
</comment>
<dbReference type="Gene3D" id="3.40.50.620">
    <property type="entry name" value="HUPs"/>
    <property type="match status" value="1"/>
</dbReference>
<feature type="coiled-coil region" evidence="14">
    <location>
        <begin position="303"/>
        <end position="347"/>
    </location>
</feature>
<keyword evidence="6 13" id="KW-0479">Metal-binding</keyword>
<evidence type="ECO:0000256" key="1">
    <source>
        <dbReference type="ARBA" id="ARBA00004496"/>
    </source>
</evidence>
<dbReference type="CDD" id="cd00672">
    <property type="entry name" value="CysRS_core"/>
    <property type="match status" value="1"/>
</dbReference>
<evidence type="ECO:0000313" key="16">
    <source>
        <dbReference type="EMBL" id="KAF0135326.1"/>
    </source>
</evidence>
<comment type="similarity">
    <text evidence="2 13">Belongs to the class-I aminoacyl-tRNA synthetase family.</text>
</comment>
<dbReference type="InterPro" id="IPR032678">
    <property type="entry name" value="tRNA-synt_1_cat_dom"/>
</dbReference>
<feature type="binding site" evidence="13">
    <location>
        <position position="238"/>
    </location>
    <ligand>
        <name>Zn(2+)</name>
        <dbReference type="ChEBI" id="CHEBI:29105"/>
    </ligand>
</feature>
<keyword evidence="14" id="KW-0175">Coiled coil</keyword>
<feature type="short sequence motif" description="'HIGH' region" evidence="13">
    <location>
        <begin position="31"/>
        <end position="41"/>
    </location>
</feature>
<dbReference type="AlphaFoldDB" id="A0A833L2L3"/>
<dbReference type="GO" id="GO:0006423">
    <property type="term" value="P:cysteinyl-tRNA aminoacylation"/>
    <property type="evidence" value="ECO:0007669"/>
    <property type="project" value="UniProtKB-UniRule"/>
</dbReference>
<comment type="caution">
    <text evidence="16">The sequence shown here is derived from an EMBL/GenBank/DDBJ whole genome shotgun (WGS) entry which is preliminary data.</text>
</comment>
<evidence type="ECO:0000256" key="13">
    <source>
        <dbReference type="HAMAP-Rule" id="MF_00041"/>
    </source>
</evidence>
<feature type="binding site" evidence="13">
    <location>
        <position position="209"/>
    </location>
    <ligand>
        <name>Zn(2+)</name>
        <dbReference type="ChEBI" id="CHEBI:29105"/>
    </ligand>
</feature>
<evidence type="ECO:0000259" key="15">
    <source>
        <dbReference type="SMART" id="SM00840"/>
    </source>
</evidence>
<gene>
    <name evidence="13" type="primary">cysS</name>
    <name evidence="16" type="ORF">FD145_152</name>
</gene>
<keyword evidence="7 13" id="KW-0547">Nucleotide-binding</keyword>
<dbReference type="InterPro" id="IPR009080">
    <property type="entry name" value="tRNAsynth_Ia_anticodon-bd"/>
</dbReference>
<evidence type="ECO:0000256" key="3">
    <source>
        <dbReference type="ARBA" id="ARBA00011245"/>
    </source>
</evidence>
<feature type="binding site" evidence="13">
    <location>
        <position position="270"/>
    </location>
    <ligand>
        <name>ATP</name>
        <dbReference type="ChEBI" id="CHEBI:30616"/>
    </ligand>
</feature>
<feature type="domain" description="Cysteinyl-tRNA synthetase class Ia DALR" evidence="15">
    <location>
        <begin position="356"/>
        <end position="424"/>
    </location>
</feature>
<dbReference type="InterPro" id="IPR024909">
    <property type="entry name" value="Cys-tRNA/MSH_ligase"/>
</dbReference>
<keyword evidence="5 13" id="KW-0436">Ligase</keyword>
<dbReference type="FunFam" id="3.40.50.620:FF:000009">
    <property type="entry name" value="Cysteine--tRNA ligase"/>
    <property type="match status" value="1"/>
</dbReference>
<dbReference type="InterPro" id="IPR015273">
    <property type="entry name" value="Cys-tRNA-synt_Ia_DALR"/>
</dbReference>
<dbReference type="Pfam" id="PF09190">
    <property type="entry name" value="DALR_2"/>
    <property type="match status" value="1"/>
</dbReference>
<evidence type="ECO:0000256" key="5">
    <source>
        <dbReference type="ARBA" id="ARBA00022598"/>
    </source>
</evidence>
<evidence type="ECO:0000256" key="6">
    <source>
        <dbReference type="ARBA" id="ARBA00022723"/>
    </source>
</evidence>
<dbReference type="Gene3D" id="1.20.120.1910">
    <property type="entry name" value="Cysteine-tRNA ligase, C-terminal anti-codon recognition domain"/>
    <property type="match status" value="1"/>
</dbReference>
<feature type="short sequence motif" description="'KMSKS' region" evidence="13">
    <location>
        <begin position="267"/>
        <end position="271"/>
    </location>
</feature>
<evidence type="ECO:0000256" key="12">
    <source>
        <dbReference type="ARBA" id="ARBA00047398"/>
    </source>
</evidence>
<dbReference type="EC" id="6.1.1.16" evidence="13"/>
<feature type="binding site" evidence="13">
    <location>
        <position position="29"/>
    </location>
    <ligand>
        <name>Zn(2+)</name>
        <dbReference type="ChEBI" id="CHEBI:29105"/>
    </ligand>
</feature>
<dbReference type="PRINTS" id="PR00983">
    <property type="entry name" value="TRNASYNTHCYS"/>
</dbReference>
<dbReference type="Pfam" id="PF01406">
    <property type="entry name" value="tRNA-synt_1e"/>
    <property type="match status" value="1"/>
</dbReference>
<dbReference type="NCBIfam" id="TIGR00435">
    <property type="entry name" value="cysS"/>
    <property type="match status" value="1"/>
</dbReference>
<dbReference type="PANTHER" id="PTHR10890">
    <property type="entry name" value="CYSTEINYL-TRNA SYNTHETASE"/>
    <property type="match status" value="1"/>
</dbReference>
<dbReference type="SUPFAM" id="SSF52374">
    <property type="entry name" value="Nucleotidylyl transferase"/>
    <property type="match status" value="1"/>
</dbReference>
<dbReference type="GO" id="GO:0008270">
    <property type="term" value="F:zinc ion binding"/>
    <property type="evidence" value="ECO:0007669"/>
    <property type="project" value="UniProtKB-UniRule"/>
</dbReference>